<name>A0A2K8Z0P8_9BACT</name>
<evidence type="ECO:0000256" key="1">
    <source>
        <dbReference type="ARBA" id="ARBA00004651"/>
    </source>
</evidence>
<keyword evidence="2" id="KW-1003">Cell membrane</keyword>
<evidence type="ECO:0008006" key="11">
    <source>
        <dbReference type="Google" id="ProtNLM"/>
    </source>
</evidence>
<feature type="domain" description="ABC3 transporter permease C-terminal" evidence="7">
    <location>
        <begin position="291"/>
        <end position="404"/>
    </location>
</feature>
<evidence type="ECO:0000256" key="6">
    <source>
        <dbReference type="SAM" id="Phobius"/>
    </source>
</evidence>
<feature type="transmembrane region" description="Helical" evidence="6">
    <location>
        <begin position="332"/>
        <end position="358"/>
    </location>
</feature>
<dbReference type="GO" id="GO:0005886">
    <property type="term" value="C:plasma membrane"/>
    <property type="evidence" value="ECO:0007669"/>
    <property type="project" value="UniProtKB-SubCell"/>
</dbReference>
<feature type="transmembrane region" description="Helical" evidence="6">
    <location>
        <begin position="695"/>
        <end position="717"/>
    </location>
</feature>
<reference evidence="9 10" key="1">
    <citation type="submission" date="2017-11" db="EMBL/GenBank/DDBJ databases">
        <title>Taxonomic description and genome sequences of Spirosoma HA7 sp. nov., isolated from pollen microhabitat of Corylus avellana.</title>
        <authorList>
            <person name="Ambika Manirajan B."/>
            <person name="Suarez C."/>
            <person name="Ratering S."/>
            <person name="Geissler-Plaum R."/>
            <person name="Cardinale M."/>
            <person name="Sylvia S."/>
        </authorList>
    </citation>
    <scope>NUCLEOTIDE SEQUENCE [LARGE SCALE GENOMIC DNA]</scope>
    <source>
        <strain evidence="9 10">HA7</strain>
    </source>
</reference>
<dbReference type="EMBL" id="CP025096">
    <property type="protein sequence ID" value="AUD03394.1"/>
    <property type="molecule type" value="Genomic_DNA"/>
</dbReference>
<proteinExistence type="predicted"/>
<dbReference type="InterPro" id="IPR003838">
    <property type="entry name" value="ABC3_permease_C"/>
</dbReference>
<dbReference type="AlphaFoldDB" id="A0A2K8Z0P8"/>
<accession>A0A2K8Z0P8</accession>
<evidence type="ECO:0000256" key="2">
    <source>
        <dbReference type="ARBA" id="ARBA00022475"/>
    </source>
</evidence>
<keyword evidence="5 6" id="KW-0472">Membrane</keyword>
<feature type="transmembrane region" description="Helical" evidence="6">
    <location>
        <begin position="744"/>
        <end position="763"/>
    </location>
</feature>
<dbReference type="Pfam" id="PF02687">
    <property type="entry name" value="FtsX"/>
    <property type="match status" value="2"/>
</dbReference>
<evidence type="ECO:0000259" key="7">
    <source>
        <dbReference type="Pfam" id="PF02687"/>
    </source>
</evidence>
<organism evidence="9 10">
    <name type="scientific">Spirosoma pollinicola</name>
    <dbReference type="NCBI Taxonomy" id="2057025"/>
    <lineage>
        <taxon>Bacteria</taxon>
        <taxon>Pseudomonadati</taxon>
        <taxon>Bacteroidota</taxon>
        <taxon>Cytophagia</taxon>
        <taxon>Cytophagales</taxon>
        <taxon>Cytophagaceae</taxon>
        <taxon>Spirosoma</taxon>
    </lineage>
</organism>
<sequence length="815" mass="89550">MLQNYLKIALRNLARRRFYALVTLLGLTVGITFLLLIGSYIQGELAINKTLRHANRQYLLQSRWKVPDMGSEMGSLAPMGPALKQLYPNLIAGYYRTYGVTTIVSSGQNHFRESMQIGDSTLLSMFGFPLAYGDPKTALSEPNTVVITSALAQKYFNETNVLRRQLTIQTPGAGKQVFTITGVLSDQDQPDNSVTHLFEQREQLFVSMRNFGYFSDASGLNAWGNRSIVTYLELQPGTSAEQLIHPFAQTLKTNAPSDIQANLQPYLSPLRTFHLKADNGLVEKMLLTLSIIALFILLMAVVNFVNITIGMSATRLREIGVRKVLGGLRKQVIAQFLIESLLLTVGATLLSLGCYELVRSVFATMLDKPIPSLLDWSPYAYLALTGMVLLIGLLAGGYPAFVLSGLPSVDSLKGRTSFGKLAASVQNGIGFRRTLIVFQFTVAILVFVGAVVINRQVAYFFSKNLGYQKDQILAIKSVPRDWSPAGVQRMEGIRNQLARIPCVDGVSLSFEIPDGASSGSVSLFAQGQDSTQSITANSVTTDERYAQTYGLTLKAGQFFHANGGSYDSLAVVLNESATKALGYTSPEKALGQQVLFRGGTFRIGGVLTDFHFGSLRETIRPLVFIPVRKDPIYRYLSIRIAPGKQAGGNLPETVADIGNEWARLFPDAPFDYSFMDDTLQKLYKTEIQLQRASRLATTLALIIVLLGVLGLVSLNVTRRTKEIGIRKVLGSSTFGIVNLFMKEFVLILLVANVIAWPLAYYLLSGWLTHFAYRTDLSWWPFALVAGCLALLTGLIVSTQTIKAALANPVKSLRSE</sequence>
<evidence type="ECO:0000259" key="8">
    <source>
        <dbReference type="Pfam" id="PF12704"/>
    </source>
</evidence>
<evidence type="ECO:0000256" key="4">
    <source>
        <dbReference type="ARBA" id="ARBA00022989"/>
    </source>
</evidence>
<feature type="domain" description="ABC3 transporter permease C-terminal" evidence="7">
    <location>
        <begin position="696"/>
        <end position="803"/>
    </location>
</feature>
<feature type="transmembrane region" description="Helical" evidence="6">
    <location>
        <begin position="285"/>
        <end position="311"/>
    </location>
</feature>
<protein>
    <recommendedName>
        <fullName evidence="11">ABC transporter permease</fullName>
    </recommendedName>
</protein>
<feature type="transmembrane region" description="Helical" evidence="6">
    <location>
        <begin position="778"/>
        <end position="796"/>
    </location>
</feature>
<dbReference type="GO" id="GO:0022857">
    <property type="term" value="F:transmembrane transporter activity"/>
    <property type="evidence" value="ECO:0007669"/>
    <property type="project" value="TreeGrafter"/>
</dbReference>
<feature type="transmembrane region" description="Helical" evidence="6">
    <location>
        <begin position="378"/>
        <end position="403"/>
    </location>
</feature>
<feature type="domain" description="MacB-like periplasmic core" evidence="8">
    <location>
        <begin position="446"/>
        <end position="643"/>
    </location>
</feature>
<dbReference type="Proteomes" id="UP000232883">
    <property type="component" value="Chromosome"/>
</dbReference>
<feature type="domain" description="MacB-like periplasmic core" evidence="8">
    <location>
        <begin position="21"/>
        <end position="243"/>
    </location>
</feature>
<evidence type="ECO:0000313" key="9">
    <source>
        <dbReference type="EMBL" id="AUD03394.1"/>
    </source>
</evidence>
<feature type="transmembrane region" description="Helical" evidence="6">
    <location>
        <begin position="435"/>
        <end position="453"/>
    </location>
</feature>
<dbReference type="KEGG" id="spir:CWM47_17075"/>
<keyword evidence="4 6" id="KW-1133">Transmembrane helix</keyword>
<gene>
    <name evidence="9" type="ORF">CWM47_17075</name>
</gene>
<dbReference type="RefSeq" id="WP_100989462.1">
    <property type="nucleotide sequence ID" value="NZ_CP025096.1"/>
</dbReference>
<comment type="subcellular location">
    <subcellularLocation>
        <location evidence="1">Cell membrane</location>
        <topology evidence="1">Multi-pass membrane protein</topology>
    </subcellularLocation>
</comment>
<evidence type="ECO:0000256" key="5">
    <source>
        <dbReference type="ARBA" id="ARBA00023136"/>
    </source>
</evidence>
<evidence type="ECO:0000313" key="10">
    <source>
        <dbReference type="Proteomes" id="UP000232883"/>
    </source>
</evidence>
<dbReference type="InterPro" id="IPR025857">
    <property type="entry name" value="MacB_PCD"/>
</dbReference>
<dbReference type="PANTHER" id="PTHR30572">
    <property type="entry name" value="MEMBRANE COMPONENT OF TRANSPORTER-RELATED"/>
    <property type="match status" value="1"/>
</dbReference>
<keyword evidence="10" id="KW-1185">Reference proteome</keyword>
<dbReference type="InterPro" id="IPR050250">
    <property type="entry name" value="Macrolide_Exporter_MacB"/>
</dbReference>
<dbReference type="OrthoDB" id="5933722at2"/>
<dbReference type="Pfam" id="PF12704">
    <property type="entry name" value="MacB_PCD"/>
    <property type="match status" value="2"/>
</dbReference>
<dbReference type="PANTHER" id="PTHR30572:SF18">
    <property type="entry name" value="ABC-TYPE MACROLIDE FAMILY EXPORT SYSTEM PERMEASE COMPONENT 2"/>
    <property type="match status" value="1"/>
</dbReference>
<feature type="transmembrane region" description="Helical" evidence="6">
    <location>
        <begin position="21"/>
        <end position="41"/>
    </location>
</feature>
<evidence type="ECO:0000256" key="3">
    <source>
        <dbReference type="ARBA" id="ARBA00022692"/>
    </source>
</evidence>
<keyword evidence="3 6" id="KW-0812">Transmembrane</keyword>